<dbReference type="Pfam" id="PF00486">
    <property type="entry name" value="Trans_reg_C"/>
    <property type="match status" value="1"/>
</dbReference>
<evidence type="ECO:0000313" key="7">
    <source>
        <dbReference type="Proteomes" id="UP000244140"/>
    </source>
</evidence>
<dbReference type="GO" id="GO:0006355">
    <property type="term" value="P:regulation of DNA-templated transcription"/>
    <property type="evidence" value="ECO:0007669"/>
    <property type="project" value="InterPro"/>
</dbReference>
<dbReference type="AlphaFoldDB" id="A0A855UAB4"/>
<dbReference type="CDD" id="cd00383">
    <property type="entry name" value="trans_reg_C"/>
    <property type="match status" value="1"/>
</dbReference>
<dbReference type="PROSITE" id="PS51755">
    <property type="entry name" value="OMPR_PHOB"/>
    <property type="match status" value="1"/>
</dbReference>
<dbReference type="GO" id="GO:0003677">
    <property type="term" value="F:DNA binding"/>
    <property type="evidence" value="ECO:0007669"/>
    <property type="project" value="UniProtKB-UniRule"/>
</dbReference>
<dbReference type="SUPFAM" id="SSF46894">
    <property type="entry name" value="C-terminal effector domain of the bipartite response regulators"/>
    <property type="match status" value="1"/>
</dbReference>
<dbReference type="InterPro" id="IPR001867">
    <property type="entry name" value="OmpR/PhoB-type_DNA-bd"/>
</dbReference>
<organism evidence="6 7">
    <name type="scientific">Enterococcus faecalis</name>
    <name type="common">Streptococcus faecalis</name>
    <dbReference type="NCBI Taxonomy" id="1351"/>
    <lineage>
        <taxon>Bacteria</taxon>
        <taxon>Bacillati</taxon>
        <taxon>Bacillota</taxon>
        <taxon>Bacilli</taxon>
        <taxon>Lactobacillales</taxon>
        <taxon>Enterococcaceae</taxon>
        <taxon>Enterococcus</taxon>
    </lineage>
</organism>
<evidence type="ECO:0000256" key="3">
    <source>
        <dbReference type="ARBA" id="ARBA00023163"/>
    </source>
</evidence>
<dbReference type="Proteomes" id="UP000244140">
    <property type="component" value="Unassembled WGS sequence"/>
</dbReference>
<keyword evidence="3" id="KW-0804">Transcription</keyword>
<feature type="DNA-binding region" description="OmpR/PhoB-type" evidence="4">
    <location>
        <begin position="121"/>
        <end position="223"/>
    </location>
</feature>
<evidence type="ECO:0000256" key="4">
    <source>
        <dbReference type="PROSITE-ProRule" id="PRU01091"/>
    </source>
</evidence>
<name>A0A855UAB4_ENTFL</name>
<evidence type="ECO:0000313" key="6">
    <source>
        <dbReference type="EMBL" id="PTN78307.1"/>
    </source>
</evidence>
<protein>
    <submittedName>
        <fullName evidence="6">DNA-binding response regulator</fullName>
    </submittedName>
</protein>
<dbReference type="GO" id="GO:0000160">
    <property type="term" value="P:phosphorelay signal transduction system"/>
    <property type="evidence" value="ECO:0007669"/>
    <property type="project" value="InterPro"/>
</dbReference>
<dbReference type="RefSeq" id="WP_010714064.1">
    <property type="nucleotide sequence ID" value="NZ_PZZE01000001.1"/>
</dbReference>
<dbReference type="InterPro" id="IPR036388">
    <property type="entry name" value="WH-like_DNA-bd_sf"/>
</dbReference>
<dbReference type="InterPro" id="IPR016032">
    <property type="entry name" value="Sig_transdc_resp-reg_C-effctor"/>
</dbReference>
<evidence type="ECO:0000256" key="2">
    <source>
        <dbReference type="ARBA" id="ARBA00023125"/>
    </source>
</evidence>
<accession>A0A855UAB4</accession>
<reference evidence="6 7" key="1">
    <citation type="submission" date="2018-04" db="EMBL/GenBank/DDBJ databases">
        <authorList>
            <person name="Van Tyne D."/>
        </authorList>
    </citation>
    <scope>NUCLEOTIDE SEQUENCE [LARGE SCALE GENOMIC DNA]</scope>
    <source>
        <strain evidence="6 7">B2535</strain>
    </source>
</reference>
<dbReference type="Gene3D" id="1.10.10.10">
    <property type="entry name" value="Winged helix-like DNA-binding domain superfamily/Winged helix DNA-binding domain"/>
    <property type="match status" value="1"/>
</dbReference>
<comment type="caution">
    <text evidence="6">The sequence shown here is derived from an EMBL/GenBank/DDBJ whole genome shotgun (WGS) entry which is preliminary data.</text>
</comment>
<sequence>MTKVLIIARSPLAEQELECTLQRSFDEVFCSSELMKEVEKYSLVTQYFSVVIFSDTISTSEMATYLPYFKKLGLSILRKGQKEQLKTTEYTYLIDEIDDWFDEQTSPNVLIEKIVKLDNKSQKNRIPNLRIIESVQKSIVKRDQVIIYFTKNERKLLYYLYKSKGKCVSRRELCQLMWGEEISNSSLSQLSTLVAHVREKLTHVGFEELWIKTIWGRGYILSDEFIDYLSQNNTFSKGRVSKLL</sequence>
<feature type="domain" description="OmpR/PhoB-type" evidence="5">
    <location>
        <begin position="121"/>
        <end position="223"/>
    </location>
</feature>
<proteinExistence type="predicted"/>
<evidence type="ECO:0000256" key="1">
    <source>
        <dbReference type="ARBA" id="ARBA00023015"/>
    </source>
</evidence>
<keyword evidence="2 4" id="KW-0238">DNA-binding</keyword>
<dbReference type="SMART" id="SM00862">
    <property type="entry name" value="Trans_reg_C"/>
    <property type="match status" value="1"/>
</dbReference>
<dbReference type="EMBL" id="PZZH01000001">
    <property type="protein sequence ID" value="PTN78307.1"/>
    <property type="molecule type" value="Genomic_DNA"/>
</dbReference>
<keyword evidence="1" id="KW-0805">Transcription regulation</keyword>
<gene>
    <name evidence="6" type="ORF">DAI13_11300</name>
</gene>
<evidence type="ECO:0000259" key="5">
    <source>
        <dbReference type="PROSITE" id="PS51755"/>
    </source>
</evidence>